<dbReference type="GO" id="GO:0035438">
    <property type="term" value="F:cyclic-di-GMP binding"/>
    <property type="evidence" value="ECO:0007669"/>
    <property type="project" value="InterPro"/>
</dbReference>
<name>A0A1H4RQY0_9BRAD</name>
<evidence type="ECO:0000313" key="2">
    <source>
        <dbReference type="EMBL" id="SEC34322.1"/>
    </source>
</evidence>
<accession>A0A1H4RQY0</accession>
<protein>
    <submittedName>
        <fullName evidence="2">PilZ domain-containing protein</fullName>
    </submittedName>
</protein>
<dbReference type="OrthoDB" id="7188320at2"/>
<dbReference type="InterPro" id="IPR009875">
    <property type="entry name" value="PilZ_domain"/>
</dbReference>
<reference evidence="2 3" key="1">
    <citation type="submission" date="2016-10" db="EMBL/GenBank/DDBJ databases">
        <authorList>
            <person name="de Groot N.N."/>
        </authorList>
    </citation>
    <scope>NUCLEOTIDE SEQUENCE [LARGE SCALE GENOMIC DNA]</scope>
    <source>
        <strain evidence="2 3">GAS522</strain>
    </source>
</reference>
<evidence type="ECO:0000313" key="3">
    <source>
        <dbReference type="Proteomes" id="UP000183208"/>
    </source>
</evidence>
<organism evidence="2 3">
    <name type="scientific">Bradyrhizobium lablabi</name>
    <dbReference type="NCBI Taxonomy" id="722472"/>
    <lineage>
        <taxon>Bacteria</taxon>
        <taxon>Pseudomonadati</taxon>
        <taxon>Pseudomonadota</taxon>
        <taxon>Alphaproteobacteria</taxon>
        <taxon>Hyphomicrobiales</taxon>
        <taxon>Nitrobacteraceae</taxon>
        <taxon>Bradyrhizobium</taxon>
    </lineage>
</organism>
<dbReference type="SUPFAM" id="SSF141371">
    <property type="entry name" value="PilZ domain-like"/>
    <property type="match status" value="1"/>
</dbReference>
<gene>
    <name evidence="2" type="ORF">SAMN05444171_1190</name>
</gene>
<feature type="domain" description="PilZ" evidence="1">
    <location>
        <begin position="4"/>
        <end position="79"/>
    </location>
</feature>
<dbReference type="Pfam" id="PF07238">
    <property type="entry name" value="PilZ"/>
    <property type="match status" value="1"/>
</dbReference>
<dbReference type="Proteomes" id="UP000183208">
    <property type="component" value="Unassembled WGS sequence"/>
</dbReference>
<sequence>MVETRAAPRFRVMKAAKIEYGGIKTPCMIRDLSVTGAALEISELSGKIPATFNLLLPDDGLKLPCQVVWRSKFKIGVAFD</sequence>
<dbReference type="AlphaFoldDB" id="A0A1H4RQY0"/>
<evidence type="ECO:0000259" key="1">
    <source>
        <dbReference type="Pfam" id="PF07238"/>
    </source>
</evidence>
<dbReference type="EMBL" id="FNTI01000001">
    <property type="protein sequence ID" value="SEC34322.1"/>
    <property type="molecule type" value="Genomic_DNA"/>
</dbReference>
<proteinExistence type="predicted"/>
<dbReference type="Gene3D" id="2.40.10.220">
    <property type="entry name" value="predicted glycosyltransferase like domains"/>
    <property type="match status" value="1"/>
</dbReference>